<dbReference type="CDD" id="cd02440">
    <property type="entry name" value="AdoMet_MTases"/>
    <property type="match status" value="1"/>
</dbReference>
<evidence type="ECO:0000259" key="1">
    <source>
        <dbReference type="Pfam" id="PF13649"/>
    </source>
</evidence>
<dbReference type="AlphaFoldDB" id="A0A9D2TMR9"/>
<dbReference type="PANTHER" id="PTHR43667:SF2">
    <property type="entry name" value="FATTY ACID C-METHYL TRANSFERASE"/>
    <property type="match status" value="1"/>
</dbReference>
<reference evidence="2" key="2">
    <citation type="submission" date="2021-04" db="EMBL/GenBank/DDBJ databases">
        <authorList>
            <person name="Gilroy R."/>
        </authorList>
    </citation>
    <scope>NUCLEOTIDE SEQUENCE</scope>
    <source>
        <strain evidence="2">CHK196-7946</strain>
    </source>
</reference>
<reference evidence="2" key="1">
    <citation type="journal article" date="2021" name="PeerJ">
        <title>Extensive microbial diversity within the chicken gut microbiome revealed by metagenomics and culture.</title>
        <authorList>
            <person name="Gilroy R."/>
            <person name="Ravi A."/>
            <person name="Getino M."/>
            <person name="Pursley I."/>
            <person name="Horton D.L."/>
            <person name="Alikhan N.F."/>
            <person name="Baker D."/>
            <person name="Gharbi K."/>
            <person name="Hall N."/>
            <person name="Watson M."/>
            <person name="Adriaenssens E.M."/>
            <person name="Foster-Nyarko E."/>
            <person name="Jarju S."/>
            <person name="Secka A."/>
            <person name="Antonio M."/>
            <person name="Oren A."/>
            <person name="Chaudhuri R.R."/>
            <person name="La Ragione R."/>
            <person name="Hildebrand F."/>
            <person name="Pallen M.J."/>
        </authorList>
    </citation>
    <scope>NUCLEOTIDE SEQUENCE</scope>
    <source>
        <strain evidence="2">CHK196-7946</strain>
    </source>
</reference>
<organism evidence="2 3">
    <name type="scientific">Candidatus Mediterraneibacter faecavium</name>
    <dbReference type="NCBI Taxonomy" id="2838668"/>
    <lineage>
        <taxon>Bacteria</taxon>
        <taxon>Bacillati</taxon>
        <taxon>Bacillota</taxon>
        <taxon>Clostridia</taxon>
        <taxon>Lachnospirales</taxon>
        <taxon>Lachnospiraceae</taxon>
        <taxon>Mediterraneibacter</taxon>
    </lineage>
</organism>
<dbReference type="InterPro" id="IPR029063">
    <property type="entry name" value="SAM-dependent_MTases_sf"/>
</dbReference>
<name>A0A9D2TMR9_9FIRM</name>
<dbReference type="PANTHER" id="PTHR43667">
    <property type="entry name" value="CYCLOPROPANE-FATTY-ACYL-PHOSPHOLIPID SYNTHASE"/>
    <property type="match status" value="1"/>
</dbReference>
<evidence type="ECO:0000313" key="2">
    <source>
        <dbReference type="EMBL" id="HJC74473.1"/>
    </source>
</evidence>
<dbReference type="EMBL" id="DWVY01000028">
    <property type="protein sequence ID" value="HJC74473.1"/>
    <property type="molecule type" value="Genomic_DNA"/>
</dbReference>
<dbReference type="GO" id="GO:0032259">
    <property type="term" value="P:methylation"/>
    <property type="evidence" value="ECO:0007669"/>
    <property type="project" value="UniProtKB-KW"/>
</dbReference>
<dbReference type="SUPFAM" id="SSF53335">
    <property type="entry name" value="S-adenosyl-L-methionine-dependent methyltransferases"/>
    <property type="match status" value="1"/>
</dbReference>
<dbReference type="Gene3D" id="3.40.50.150">
    <property type="entry name" value="Vaccinia Virus protein VP39"/>
    <property type="match status" value="1"/>
</dbReference>
<dbReference type="GO" id="GO:0008168">
    <property type="term" value="F:methyltransferase activity"/>
    <property type="evidence" value="ECO:0007669"/>
    <property type="project" value="UniProtKB-KW"/>
</dbReference>
<keyword evidence="2" id="KW-0808">Transferase</keyword>
<keyword evidence="2" id="KW-0489">Methyltransferase</keyword>
<accession>A0A9D2TMR9</accession>
<feature type="domain" description="Methyltransferase" evidence="1">
    <location>
        <begin position="42"/>
        <end position="137"/>
    </location>
</feature>
<dbReference type="Pfam" id="PF13649">
    <property type="entry name" value="Methyltransf_25"/>
    <property type="match status" value="1"/>
</dbReference>
<gene>
    <name evidence="2" type="ORF">H9697_05940</name>
</gene>
<sequence>MNFPRTEKYDKEFLKKNMMGPNSIMILEELLKEVPLKPEMRVLDLGCGNGLTSIFLAKEYGVQVFALDLWISATDNYRRFQEAGVGESVIPIHADARKMPFADGYFDAVVSVDAYHYVGNNDTFFPEKVRPLLKNDGVAAVSFPGMKYEVKDNVPEEMKPFWPEEALEMWHSIEWWKPKFEDRLEHLKMWEMRCFDQAWNDWLETDNPYAVGDRAMIRTDNGRYMNLIGITGRVE</sequence>
<comment type="caution">
    <text evidence="2">The sequence shown here is derived from an EMBL/GenBank/DDBJ whole genome shotgun (WGS) entry which is preliminary data.</text>
</comment>
<dbReference type="Proteomes" id="UP000823902">
    <property type="component" value="Unassembled WGS sequence"/>
</dbReference>
<dbReference type="InterPro" id="IPR050723">
    <property type="entry name" value="CFA/CMAS"/>
</dbReference>
<evidence type="ECO:0000313" key="3">
    <source>
        <dbReference type="Proteomes" id="UP000823902"/>
    </source>
</evidence>
<dbReference type="InterPro" id="IPR041698">
    <property type="entry name" value="Methyltransf_25"/>
</dbReference>
<protein>
    <submittedName>
        <fullName evidence="2">Methyltransferase domain-containing protein</fullName>
    </submittedName>
</protein>
<proteinExistence type="predicted"/>